<keyword evidence="3" id="KW-1185">Reference proteome</keyword>
<feature type="compositionally biased region" description="Polar residues" evidence="1">
    <location>
        <begin position="124"/>
        <end position="147"/>
    </location>
</feature>
<feature type="compositionally biased region" description="Basic and acidic residues" evidence="1">
    <location>
        <begin position="20"/>
        <end position="37"/>
    </location>
</feature>
<feature type="region of interest" description="Disordered" evidence="1">
    <location>
        <begin position="16"/>
        <end position="148"/>
    </location>
</feature>
<reference evidence="2 3" key="1">
    <citation type="submission" date="2024-02" db="EMBL/GenBank/DDBJ databases">
        <title>De novo assembly and annotation of 12 fungi associated with fruit tree decline syndrome in Ontario, Canada.</title>
        <authorList>
            <person name="Sulman M."/>
            <person name="Ellouze W."/>
            <person name="Ilyukhin E."/>
        </authorList>
    </citation>
    <scope>NUCLEOTIDE SEQUENCE [LARGE SCALE GENOMIC DNA]</scope>
    <source>
        <strain evidence="2 3">M42-189</strain>
    </source>
</reference>
<evidence type="ECO:0000313" key="3">
    <source>
        <dbReference type="Proteomes" id="UP001521785"/>
    </source>
</evidence>
<accession>A0ABR3RKX0</accession>
<gene>
    <name evidence="2" type="ORF">SLS60_004637</name>
</gene>
<feature type="compositionally biased region" description="Basic and acidic residues" evidence="1">
    <location>
        <begin position="99"/>
        <end position="110"/>
    </location>
</feature>
<name>A0ABR3RKX0_9PLEO</name>
<proteinExistence type="predicted"/>
<comment type="caution">
    <text evidence="2">The sequence shown here is derived from an EMBL/GenBank/DDBJ whole genome shotgun (WGS) entry which is preliminary data.</text>
</comment>
<dbReference type="Proteomes" id="UP001521785">
    <property type="component" value="Unassembled WGS sequence"/>
</dbReference>
<evidence type="ECO:0000256" key="1">
    <source>
        <dbReference type="SAM" id="MobiDB-lite"/>
    </source>
</evidence>
<organism evidence="2 3">
    <name type="scientific">Paraconiothyrium brasiliense</name>
    <dbReference type="NCBI Taxonomy" id="300254"/>
    <lineage>
        <taxon>Eukaryota</taxon>
        <taxon>Fungi</taxon>
        <taxon>Dikarya</taxon>
        <taxon>Ascomycota</taxon>
        <taxon>Pezizomycotina</taxon>
        <taxon>Dothideomycetes</taxon>
        <taxon>Pleosporomycetidae</taxon>
        <taxon>Pleosporales</taxon>
        <taxon>Massarineae</taxon>
        <taxon>Didymosphaeriaceae</taxon>
        <taxon>Paraconiothyrium</taxon>
    </lineage>
</organism>
<evidence type="ECO:0000313" key="2">
    <source>
        <dbReference type="EMBL" id="KAL1605094.1"/>
    </source>
</evidence>
<feature type="compositionally biased region" description="Basic and acidic residues" evidence="1">
    <location>
        <begin position="53"/>
        <end position="82"/>
    </location>
</feature>
<dbReference type="EMBL" id="JAKJXO020000005">
    <property type="protein sequence ID" value="KAL1605094.1"/>
    <property type="molecule type" value="Genomic_DNA"/>
</dbReference>
<sequence>MDVTLLRDWSASYACANGSREPEGKPKNDDGKERATDKTSQSPKYYHGVYACEHADTDYRNDNSGDRPEFETIDDPRDDCKIRSPKHTCWRNTANSSKSKGDRKYPEIEAKQATSCSRKDRSGDQASANQSCNQKADISTATGSKTADAQACCKNATQYLDRGL</sequence>
<protein>
    <submittedName>
        <fullName evidence="2">Uncharacterized protein</fullName>
    </submittedName>
</protein>